<dbReference type="SUPFAM" id="SSF52047">
    <property type="entry name" value="RNI-like"/>
    <property type="match status" value="1"/>
</dbReference>
<name>F0Y1N9_AURAN</name>
<dbReference type="Pfam" id="PF12796">
    <property type="entry name" value="Ank_2"/>
    <property type="match status" value="1"/>
</dbReference>
<dbReference type="InterPro" id="IPR036770">
    <property type="entry name" value="Ankyrin_rpt-contain_sf"/>
</dbReference>
<dbReference type="GO" id="GO:0003723">
    <property type="term" value="F:RNA binding"/>
    <property type="evidence" value="ECO:0007669"/>
    <property type="project" value="TreeGrafter"/>
</dbReference>
<feature type="compositionally biased region" description="Gly residues" evidence="4">
    <location>
        <begin position="334"/>
        <end position="345"/>
    </location>
</feature>
<dbReference type="GO" id="GO:0004540">
    <property type="term" value="F:RNA nuclease activity"/>
    <property type="evidence" value="ECO:0007669"/>
    <property type="project" value="TreeGrafter"/>
</dbReference>
<dbReference type="SMART" id="SM00368">
    <property type="entry name" value="LRR_RI"/>
    <property type="match status" value="6"/>
</dbReference>
<evidence type="ECO:0000313" key="5">
    <source>
        <dbReference type="EMBL" id="EGB10900.1"/>
    </source>
</evidence>
<gene>
    <name evidence="5" type="ORF">AURANDRAFT_62384</name>
</gene>
<dbReference type="SMART" id="SM00248">
    <property type="entry name" value="ANK"/>
    <property type="match status" value="3"/>
</dbReference>
<keyword evidence="2 3" id="KW-0040">ANK repeat</keyword>
<dbReference type="KEGG" id="aaf:AURANDRAFT_62384"/>
<dbReference type="GO" id="GO:0006396">
    <property type="term" value="P:RNA processing"/>
    <property type="evidence" value="ECO:0007669"/>
    <property type="project" value="TreeGrafter"/>
</dbReference>
<dbReference type="eggNOG" id="KOG4177">
    <property type="taxonomic scope" value="Eukaryota"/>
</dbReference>
<evidence type="ECO:0000256" key="4">
    <source>
        <dbReference type="SAM" id="MobiDB-lite"/>
    </source>
</evidence>
<dbReference type="PANTHER" id="PTHR24141:SF1">
    <property type="entry name" value="2-5A-DEPENDENT RIBONUCLEASE"/>
    <property type="match status" value="1"/>
</dbReference>
<dbReference type="Proteomes" id="UP000002729">
    <property type="component" value="Unassembled WGS sequence"/>
</dbReference>
<dbReference type="InterPro" id="IPR001611">
    <property type="entry name" value="Leu-rich_rpt"/>
</dbReference>
<dbReference type="PROSITE" id="PS50088">
    <property type="entry name" value="ANK_REPEAT"/>
    <property type="match status" value="1"/>
</dbReference>
<dbReference type="InterPro" id="IPR002110">
    <property type="entry name" value="Ankyrin_rpt"/>
</dbReference>
<reference evidence="5 6" key="1">
    <citation type="journal article" date="2011" name="Proc. Natl. Acad. Sci. U.S.A.">
        <title>Niche of harmful alga Aureococcus anophagefferens revealed through ecogenomics.</title>
        <authorList>
            <person name="Gobler C.J."/>
            <person name="Berry D.L."/>
            <person name="Dyhrman S.T."/>
            <person name="Wilhelm S.W."/>
            <person name="Salamov A."/>
            <person name="Lobanov A.V."/>
            <person name="Zhang Y."/>
            <person name="Collier J.L."/>
            <person name="Wurch L.L."/>
            <person name="Kustka A.B."/>
            <person name="Dill B.D."/>
            <person name="Shah M."/>
            <person name="VerBerkmoes N.C."/>
            <person name="Kuo A."/>
            <person name="Terry A."/>
            <person name="Pangilinan J."/>
            <person name="Lindquist E.A."/>
            <person name="Lucas S."/>
            <person name="Paulsen I.T."/>
            <person name="Hattenrath-Lehmann T.K."/>
            <person name="Talmage S.C."/>
            <person name="Walker E.A."/>
            <person name="Koch F."/>
            <person name="Burson A.M."/>
            <person name="Marcoval M.A."/>
            <person name="Tang Y.Z."/>
            <person name="Lecleir G.R."/>
            <person name="Coyne K.J."/>
            <person name="Berg G.M."/>
            <person name="Bertrand E.M."/>
            <person name="Saito M.A."/>
            <person name="Gladyshev V.N."/>
            <person name="Grigoriev I.V."/>
        </authorList>
    </citation>
    <scope>NUCLEOTIDE SEQUENCE [LARGE SCALE GENOMIC DNA]</scope>
    <source>
        <strain evidence="6">CCMP 1984</strain>
    </source>
</reference>
<dbReference type="PROSITE" id="PS51450">
    <property type="entry name" value="LRR"/>
    <property type="match status" value="1"/>
</dbReference>
<dbReference type="InParanoid" id="F0Y1N9"/>
<keyword evidence="6" id="KW-1185">Reference proteome</keyword>
<protein>
    <recommendedName>
        <fullName evidence="7">EF-hand domain-containing protein</fullName>
    </recommendedName>
</protein>
<dbReference type="Gene3D" id="3.80.10.10">
    <property type="entry name" value="Ribonuclease Inhibitor"/>
    <property type="match status" value="2"/>
</dbReference>
<dbReference type="PROSITE" id="PS50297">
    <property type="entry name" value="ANK_REP_REGION"/>
    <property type="match status" value="1"/>
</dbReference>
<dbReference type="Gene3D" id="1.25.40.20">
    <property type="entry name" value="Ankyrin repeat-containing domain"/>
    <property type="match status" value="1"/>
</dbReference>
<dbReference type="RefSeq" id="XP_009034474.1">
    <property type="nucleotide sequence ID" value="XM_009036226.1"/>
</dbReference>
<accession>F0Y1N9</accession>
<organism evidence="6">
    <name type="scientific">Aureococcus anophagefferens</name>
    <name type="common">Harmful bloom alga</name>
    <dbReference type="NCBI Taxonomy" id="44056"/>
    <lineage>
        <taxon>Eukaryota</taxon>
        <taxon>Sar</taxon>
        <taxon>Stramenopiles</taxon>
        <taxon>Ochrophyta</taxon>
        <taxon>Pelagophyceae</taxon>
        <taxon>Pelagomonadales</taxon>
        <taxon>Pelagomonadaceae</taxon>
        <taxon>Aureococcus</taxon>
    </lineage>
</organism>
<keyword evidence="1" id="KW-0677">Repeat</keyword>
<dbReference type="AlphaFoldDB" id="F0Y1N9"/>
<evidence type="ECO:0000313" key="6">
    <source>
        <dbReference type="Proteomes" id="UP000002729"/>
    </source>
</evidence>
<evidence type="ECO:0000256" key="1">
    <source>
        <dbReference type="ARBA" id="ARBA00022737"/>
    </source>
</evidence>
<dbReference type="eggNOG" id="KOG4308">
    <property type="taxonomic scope" value="Eukaryota"/>
</dbReference>
<dbReference type="EMBL" id="GL833123">
    <property type="protein sequence ID" value="EGB10900.1"/>
    <property type="molecule type" value="Genomic_DNA"/>
</dbReference>
<feature type="region of interest" description="Disordered" evidence="4">
    <location>
        <begin position="329"/>
        <end position="360"/>
    </location>
</feature>
<evidence type="ECO:0008006" key="7">
    <source>
        <dbReference type="Google" id="ProtNLM"/>
    </source>
</evidence>
<dbReference type="OrthoDB" id="539213at2759"/>
<dbReference type="PANTHER" id="PTHR24141">
    <property type="entry name" value="2-5A-DEPENDENT RIBONUCLEASE"/>
    <property type="match status" value="1"/>
</dbReference>
<evidence type="ECO:0000256" key="3">
    <source>
        <dbReference type="PROSITE-ProRule" id="PRU00023"/>
    </source>
</evidence>
<evidence type="ECO:0000256" key="2">
    <source>
        <dbReference type="ARBA" id="ARBA00023043"/>
    </source>
</evidence>
<dbReference type="SUPFAM" id="SSF48403">
    <property type="entry name" value="Ankyrin repeat"/>
    <property type="match status" value="1"/>
</dbReference>
<dbReference type="GeneID" id="20223864"/>
<dbReference type="InterPro" id="IPR032675">
    <property type="entry name" value="LRR_dom_sf"/>
</dbReference>
<sequence>MSKRKNKKSQQAEVVEEEKLLYNAPKVEKVISDSPGLEDDEHPELSPEELERATLAFHTKQDPGGRITREHLKGLFVEMRLKFEGDQYQRLVETPHLGAVSFDASDKCDLDAWLALFARVYAPATRYGARLRRAAGRGEVDRMRDYAARGCDARGSDGLGFTALHCAAQHDQGDALAVLLSELLGHGAVDAANGRAKICEKLVEAGADVAATSVHGRTALHWAAAKGRADCAKFLLKKGADPNSADGAGMTPVHLAAQHGHLATCTVLLGASDTALGAPNTIGVKPTDYQDVVFWSRVNDALPGAALKARSGASGVAAAGRRVSCAGRARPGASGVGGGASGGGANASASRGRGGAAAGGASSAMITSMTGTWQPNWSHVPKALPSPAGRASAATTHARAAKPMVTDTTGVAATACSDSARCARSVGSRQATYPTDAALRSTMSDDRFADATARLVAQDPSLTSLSLATRKDIPDAVLAALAASDHCRTAHLEMTAFDDGRCEALREFGLPACLTALHLTRNAISSTGAAALAAALATAPALRSLHLGGNPLGAGLGPLGAAAAGLDVLNISETQDLLAGAPGILALAAGLAARRRATGRVLAQLHCHGNGVDDAAAAALAPLLAAAGVREVYLGKNLVGDAGAAALAAVAGGAGGPRKLSLLGNRVGDAGAASFAAAVARDPPLEQLNLSHNDLSDVGLLAMIRAAPRNGTLRKLDVGVNRRCSDGAKRALRLLFDPSAVAARRFVAGALPLLLAHARDADGAAGRRVRSLPRAVLLAILDLARPGPFPRIG</sequence>
<dbReference type="Pfam" id="PF13516">
    <property type="entry name" value="LRR_6"/>
    <property type="match status" value="2"/>
</dbReference>
<proteinExistence type="predicted"/>
<feature type="repeat" description="ANK" evidence="3">
    <location>
        <begin position="215"/>
        <end position="247"/>
    </location>
</feature>